<dbReference type="FunFam" id="3.20.20.70:FF:000118">
    <property type="entry name" value="Alpha-galactosidase"/>
    <property type="match status" value="1"/>
</dbReference>
<dbReference type="GO" id="GO:0004557">
    <property type="term" value="F:alpha-galactosidase activity"/>
    <property type="evidence" value="ECO:0007669"/>
    <property type="project" value="UniProtKB-UniRule"/>
</dbReference>
<keyword evidence="8" id="KW-0732">Signal</keyword>
<dbReference type="SUPFAM" id="SSF51445">
    <property type="entry name" value="(Trans)glycosidases"/>
    <property type="match status" value="1"/>
</dbReference>
<comment type="catalytic activity">
    <reaction evidence="1 5">
        <text>Hydrolysis of terminal, non-reducing alpha-D-galactose residues in alpha-D-galactosides, including galactose oligosaccharides, galactomannans and galactolipids.</text>
        <dbReference type="EC" id="3.2.1.22"/>
    </reaction>
</comment>
<dbReference type="InterPro" id="IPR013785">
    <property type="entry name" value="Aldolase_TIM"/>
</dbReference>
<evidence type="ECO:0000256" key="5">
    <source>
        <dbReference type="PIRNR" id="PIRNR005536"/>
    </source>
</evidence>
<evidence type="ECO:0000313" key="12">
    <source>
        <dbReference type="Proteomes" id="UP000198510"/>
    </source>
</evidence>
<evidence type="ECO:0000256" key="7">
    <source>
        <dbReference type="PIRSR" id="PIRSR005536-2"/>
    </source>
</evidence>
<feature type="binding site" evidence="7">
    <location>
        <position position="526"/>
    </location>
    <ligand>
        <name>substrate</name>
    </ligand>
</feature>
<name>A0A1G8XF70_9BACT</name>
<evidence type="ECO:0000256" key="4">
    <source>
        <dbReference type="ARBA" id="ARBA00023295"/>
    </source>
</evidence>
<dbReference type="InterPro" id="IPR038417">
    <property type="entry name" value="Alpga-gal_N_sf"/>
</dbReference>
<feature type="signal peptide" evidence="8">
    <location>
        <begin position="1"/>
        <end position="29"/>
    </location>
</feature>
<dbReference type="EC" id="3.2.1.22" evidence="2 5"/>
<dbReference type="AlphaFoldDB" id="A0A1G8XF70"/>
<organism evidence="11 12">
    <name type="scientific">Catalinimonas alkaloidigena</name>
    <dbReference type="NCBI Taxonomy" id="1075417"/>
    <lineage>
        <taxon>Bacteria</taxon>
        <taxon>Pseudomonadati</taxon>
        <taxon>Bacteroidota</taxon>
        <taxon>Cytophagia</taxon>
        <taxon>Cytophagales</taxon>
        <taxon>Catalimonadaceae</taxon>
        <taxon>Catalinimonas</taxon>
    </lineage>
</organism>
<feature type="domain" description="Glycosyl hydrolase family 36 N-terminal" evidence="10">
    <location>
        <begin position="52"/>
        <end position="284"/>
    </location>
</feature>
<evidence type="ECO:0000256" key="2">
    <source>
        <dbReference type="ARBA" id="ARBA00012755"/>
    </source>
</evidence>
<dbReference type="Pfam" id="PF16875">
    <property type="entry name" value="Glyco_hydro_36N"/>
    <property type="match status" value="1"/>
</dbReference>
<evidence type="ECO:0000259" key="10">
    <source>
        <dbReference type="Pfam" id="PF16875"/>
    </source>
</evidence>
<evidence type="ECO:0000256" key="1">
    <source>
        <dbReference type="ARBA" id="ARBA00001255"/>
    </source>
</evidence>
<gene>
    <name evidence="11" type="ORF">SAMN05421823_101344</name>
</gene>
<evidence type="ECO:0000313" key="11">
    <source>
        <dbReference type="EMBL" id="SDJ88964.1"/>
    </source>
</evidence>
<sequence>MHFLFRPGLRLCCSLVVLGMFGRMCAVSAQPLVIPVETSGNALVLQVDAQRNLGIGYVGKRLHHADEYAHIAKGAPAGDYTEVLNAAYTPSGSRNLAEPAISVTHADGNTSLSLRYVRHQEQEIAEGVRLLSITLEDAVYPFQVELFYKAYWQEDVIEQWSVLSHREKRDVTLHKFASANLYLRADSYWLTQYHGDWAKEMQPEVSRLTHGIKTLDSKLGTRANLFQPSVFMVSLQQPAQENEGTVLYGALEWSGNFRIDLELDPQDHLRIIAGMNNFASAYALRPRETFQTPAFVYLLSHEGKGVASRKLHTWARKHKLLAGNEERLTLLNNWEATYFDFNEAKLKALLQDTKKLGVDLFLLDDGWFGNKYPRNGDHAGLGDWQVNRQKLPNGIATLVSEAAANRVKFGIWIEPEMVNPQSELYQRHPEWVIRQPKRPEKYFRNQLVLDLSNPAVQDFVFQVVDDLFQQNPELAYLKWDCNAVMYNAYSAHLKHQSHLYIDYVRGLYNVLSRIRAKYPSVPMMLCSGGGGRVDYAALRYFTEFWPSDNTDPLERIFMQWEYSYFYPALSVANHVTNWGKQPLKYKVDVAMMGKPGFDIVVSELPPADLAFCQTALREFEAFKPVIWQGDLYRLVDPQTHPIASLMYVNEEQTSAVWFSYLVSNRYDAGRNTPVRLEGLDPEREYLLREINLYPGTASALGSEQRYSGDFLMKVGFNPQVNATRQSVVVRIEAAP</sequence>
<dbReference type="Gene3D" id="2.60.40.1180">
    <property type="entry name" value="Golgi alpha-mannosidase II"/>
    <property type="match status" value="1"/>
</dbReference>
<evidence type="ECO:0000256" key="6">
    <source>
        <dbReference type="PIRSR" id="PIRSR005536-1"/>
    </source>
</evidence>
<feature type="active site" description="Proton donor" evidence="6">
    <location>
        <position position="548"/>
    </location>
</feature>
<dbReference type="STRING" id="1075417.SAMN05421823_101344"/>
<feature type="domain" description="Glycosyl hydrolase family 36 C-terminal" evidence="9">
    <location>
        <begin position="643"/>
        <end position="730"/>
    </location>
</feature>
<dbReference type="InterPro" id="IPR002252">
    <property type="entry name" value="Glyco_hydro_36"/>
</dbReference>
<feature type="binding site" evidence="7">
    <location>
        <begin position="364"/>
        <end position="365"/>
    </location>
    <ligand>
        <name>substrate</name>
    </ligand>
</feature>
<dbReference type="InterPro" id="IPR017853">
    <property type="entry name" value="GH"/>
</dbReference>
<dbReference type="PIRSF" id="PIRSF005536">
    <property type="entry name" value="Agal"/>
    <property type="match status" value="1"/>
</dbReference>
<reference evidence="11 12" key="1">
    <citation type="submission" date="2016-10" db="EMBL/GenBank/DDBJ databases">
        <authorList>
            <person name="de Groot N.N."/>
        </authorList>
    </citation>
    <scope>NUCLEOTIDE SEQUENCE [LARGE SCALE GENOMIC DNA]</scope>
    <source>
        <strain evidence="11 12">DSM 25186</strain>
    </source>
</reference>
<feature type="binding site" evidence="7">
    <location>
        <position position="444"/>
    </location>
    <ligand>
        <name>substrate</name>
    </ligand>
</feature>
<dbReference type="PANTHER" id="PTHR43053:SF3">
    <property type="entry name" value="ALPHA-GALACTOSIDASE C-RELATED"/>
    <property type="match status" value="1"/>
</dbReference>
<feature type="binding site" evidence="7">
    <location>
        <position position="548"/>
    </location>
    <ligand>
        <name>substrate</name>
    </ligand>
</feature>
<dbReference type="PRINTS" id="PR00743">
    <property type="entry name" value="GLHYDRLASE36"/>
</dbReference>
<dbReference type="Pfam" id="PF02065">
    <property type="entry name" value="Melibiase"/>
    <property type="match status" value="1"/>
</dbReference>
<accession>A0A1G8XF70</accession>
<dbReference type="InterPro" id="IPR031705">
    <property type="entry name" value="Glyco_hydro_36_C"/>
</dbReference>
<dbReference type="RefSeq" id="WP_245705944.1">
    <property type="nucleotide sequence ID" value="NZ_FNFO01000001.1"/>
</dbReference>
<evidence type="ECO:0000256" key="8">
    <source>
        <dbReference type="SAM" id="SignalP"/>
    </source>
</evidence>
<proteinExistence type="inferred from homology"/>
<dbReference type="Proteomes" id="UP000198510">
    <property type="component" value="Unassembled WGS sequence"/>
</dbReference>
<evidence type="ECO:0000259" key="9">
    <source>
        <dbReference type="Pfam" id="PF16874"/>
    </source>
</evidence>
<feature type="binding site" evidence="7">
    <location>
        <begin position="478"/>
        <end position="482"/>
    </location>
    <ligand>
        <name>substrate</name>
    </ligand>
</feature>
<dbReference type="InterPro" id="IPR031704">
    <property type="entry name" value="Glyco_hydro_36_N"/>
</dbReference>
<dbReference type="Pfam" id="PF16874">
    <property type="entry name" value="Glyco_hydro_36C"/>
    <property type="match status" value="1"/>
</dbReference>
<dbReference type="PROSITE" id="PS00512">
    <property type="entry name" value="ALPHA_GALACTOSIDASE"/>
    <property type="match status" value="1"/>
</dbReference>
<dbReference type="InterPro" id="IPR050985">
    <property type="entry name" value="Alpha-glycosidase_related"/>
</dbReference>
<dbReference type="PANTHER" id="PTHR43053">
    <property type="entry name" value="GLYCOSIDASE FAMILY 31"/>
    <property type="match status" value="1"/>
</dbReference>
<feature type="chain" id="PRO_5011735915" description="Alpha-galactosidase" evidence="8">
    <location>
        <begin position="30"/>
        <end position="735"/>
    </location>
</feature>
<comment type="similarity">
    <text evidence="5">Belongs to the glycosyl hydrolase.</text>
</comment>
<dbReference type="Gene3D" id="2.70.98.60">
    <property type="entry name" value="alpha-galactosidase from lactobacil brevis"/>
    <property type="match status" value="1"/>
</dbReference>
<dbReference type="EMBL" id="FNFO01000001">
    <property type="protein sequence ID" value="SDJ88964.1"/>
    <property type="molecule type" value="Genomic_DNA"/>
</dbReference>
<protein>
    <recommendedName>
        <fullName evidence="2 5">Alpha-galactosidase</fullName>
        <ecNumber evidence="2 5">3.2.1.22</ecNumber>
    </recommendedName>
</protein>
<dbReference type="InterPro" id="IPR013780">
    <property type="entry name" value="Glyco_hydro_b"/>
</dbReference>
<dbReference type="GO" id="GO:0016052">
    <property type="term" value="P:carbohydrate catabolic process"/>
    <property type="evidence" value="ECO:0007669"/>
    <property type="project" value="InterPro"/>
</dbReference>
<keyword evidence="12" id="KW-1185">Reference proteome</keyword>
<dbReference type="Gene3D" id="3.20.20.70">
    <property type="entry name" value="Aldolase class I"/>
    <property type="match status" value="1"/>
</dbReference>
<feature type="binding site" evidence="7">
    <location>
        <position position="197"/>
    </location>
    <ligand>
        <name>substrate</name>
    </ligand>
</feature>
<dbReference type="CDD" id="cd14791">
    <property type="entry name" value="GH36"/>
    <property type="match status" value="1"/>
</dbReference>
<dbReference type="InterPro" id="IPR000111">
    <property type="entry name" value="Glyco_hydro_27/36_CS"/>
</dbReference>
<feature type="active site" description="Nucleophile" evidence="6">
    <location>
        <position position="480"/>
    </location>
</feature>
<evidence type="ECO:0000256" key="3">
    <source>
        <dbReference type="ARBA" id="ARBA00022801"/>
    </source>
</evidence>
<keyword evidence="3 5" id="KW-0378">Hydrolase</keyword>
<keyword evidence="4 5" id="KW-0326">Glycosidase</keyword>